<dbReference type="Gene3D" id="3.40.630.10">
    <property type="entry name" value="Zn peptidases"/>
    <property type="match status" value="1"/>
</dbReference>
<reference evidence="2 3" key="1">
    <citation type="submission" date="2016-04" db="EMBL/GenBank/DDBJ databases">
        <authorList>
            <person name="Evans L.H."/>
            <person name="Alamgir A."/>
            <person name="Owens N."/>
            <person name="Weber N.D."/>
            <person name="Virtaneva K."/>
            <person name="Barbian K."/>
            <person name="Babar A."/>
            <person name="Rosenke K."/>
        </authorList>
    </citation>
    <scope>NUCLEOTIDE SEQUENCE [LARGE SCALE GENOMIC DNA]</scope>
    <source>
        <strain evidence="2 3">CCM 8644</strain>
    </source>
</reference>
<keyword evidence="3" id="KW-1185">Reference proteome</keyword>
<dbReference type="STRING" id="1826909.A5893_15640"/>
<dbReference type="InterPro" id="IPR045175">
    <property type="entry name" value="M28_fam"/>
</dbReference>
<dbReference type="Pfam" id="PF04389">
    <property type="entry name" value="Peptidase_M28"/>
    <property type="match status" value="1"/>
</dbReference>
<organism evidence="2 3">
    <name type="scientific">Pedobacter psychrophilus</name>
    <dbReference type="NCBI Taxonomy" id="1826909"/>
    <lineage>
        <taxon>Bacteria</taxon>
        <taxon>Pseudomonadati</taxon>
        <taxon>Bacteroidota</taxon>
        <taxon>Sphingobacteriia</taxon>
        <taxon>Sphingobacteriales</taxon>
        <taxon>Sphingobacteriaceae</taxon>
        <taxon>Pedobacter</taxon>
    </lineage>
</organism>
<dbReference type="RefSeq" id="WP_157687583.1">
    <property type="nucleotide sequence ID" value="NZ_LWHJ01000031.1"/>
</dbReference>
<evidence type="ECO:0000313" key="2">
    <source>
        <dbReference type="EMBL" id="OAQ38228.1"/>
    </source>
</evidence>
<dbReference type="AlphaFoldDB" id="A0A179DB56"/>
<name>A0A179DB56_9SPHI</name>
<sequence length="175" mass="19807">MERAWISKPGKRSALFIWHGAEERGLLGSRWFVNHPNIDKSKIVAVLNGDMIGRNDPDSAALLGSIAPHKNSSDLVNMALKTNEKLTHFKVDFSWDEASHPEFWYFRSDHLPYAQAGIPAIFFTTLLHPDYHTPKDESAAIDITKLKKMTDWMYGTGWTVSETLKKPAVDGIVKR</sequence>
<dbReference type="PANTHER" id="PTHR12147:SF26">
    <property type="entry name" value="PEPTIDASE M28 DOMAIN-CONTAINING PROTEIN"/>
    <property type="match status" value="1"/>
</dbReference>
<comment type="caution">
    <text evidence="2">The sequence shown here is derived from an EMBL/GenBank/DDBJ whole genome shotgun (WGS) entry which is preliminary data.</text>
</comment>
<dbReference type="Proteomes" id="UP000078459">
    <property type="component" value="Unassembled WGS sequence"/>
</dbReference>
<protein>
    <recommendedName>
        <fullName evidence="1">Peptidase M28 domain-containing protein</fullName>
    </recommendedName>
</protein>
<dbReference type="SUPFAM" id="SSF53187">
    <property type="entry name" value="Zn-dependent exopeptidases"/>
    <property type="match status" value="1"/>
</dbReference>
<evidence type="ECO:0000259" key="1">
    <source>
        <dbReference type="Pfam" id="PF04389"/>
    </source>
</evidence>
<dbReference type="GO" id="GO:0008235">
    <property type="term" value="F:metalloexopeptidase activity"/>
    <property type="evidence" value="ECO:0007669"/>
    <property type="project" value="InterPro"/>
</dbReference>
<reference evidence="2 3" key="2">
    <citation type="submission" date="2016-06" db="EMBL/GenBank/DDBJ databases">
        <title>Pedobacter psychrophilus sp. nov., isolated from Antarctic fragmentary rock.</title>
        <authorList>
            <person name="Svec P."/>
        </authorList>
    </citation>
    <scope>NUCLEOTIDE SEQUENCE [LARGE SCALE GENOMIC DNA]</scope>
    <source>
        <strain evidence="2 3">CCM 8644</strain>
    </source>
</reference>
<dbReference type="GO" id="GO:0006508">
    <property type="term" value="P:proteolysis"/>
    <property type="evidence" value="ECO:0007669"/>
    <property type="project" value="InterPro"/>
</dbReference>
<accession>A0A179DB56</accession>
<evidence type="ECO:0000313" key="3">
    <source>
        <dbReference type="Proteomes" id="UP000078459"/>
    </source>
</evidence>
<gene>
    <name evidence="2" type="ORF">A5893_15640</name>
</gene>
<feature type="domain" description="Peptidase M28" evidence="1">
    <location>
        <begin position="8"/>
        <end position="153"/>
    </location>
</feature>
<dbReference type="OrthoDB" id="9764939at2"/>
<proteinExistence type="predicted"/>
<dbReference type="InterPro" id="IPR007484">
    <property type="entry name" value="Peptidase_M28"/>
</dbReference>
<dbReference type="EMBL" id="LWHJ01000031">
    <property type="protein sequence ID" value="OAQ38228.1"/>
    <property type="molecule type" value="Genomic_DNA"/>
</dbReference>
<dbReference type="PANTHER" id="PTHR12147">
    <property type="entry name" value="METALLOPEPTIDASE M28 FAMILY MEMBER"/>
    <property type="match status" value="1"/>
</dbReference>